<name>A0ABV0JC41_9CYAN</name>
<dbReference type="InterPro" id="IPR023795">
    <property type="entry name" value="Serpin_CS"/>
</dbReference>
<dbReference type="SUPFAM" id="SSF56574">
    <property type="entry name" value="Serpins"/>
    <property type="match status" value="1"/>
</dbReference>
<evidence type="ECO:0000313" key="3">
    <source>
        <dbReference type="EMBL" id="MEP0819357.1"/>
    </source>
</evidence>
<proteinExistence type="inferred from homology"/>
<dbReference type="Gene3D" id="3.30.497.10">
    <property type="entry name" value="Antithrombin, subunit I, domain 2"/>
    <property type="match status" value="1"/>
</dbReference>
<comment type="similarity">
    <text evidence="1">Belongs to the serpin family.</text>
</comment>
<sequence>MKTATDKLIAANNQFGFKLFSELLKQQPNQNIFVSPLSISIALSMLYNGAVGQTQAEMAIALGLQNMSVQEVNQANAELIKQLESLPDVRVAIANSLWAAPNLRFRSEFLQRVQEFYQAEVQNLDFSRPDAATTINQWANDQTHGKIQQIVQQLRPATILVLLNAIYFKGNWSDRFDPSQTQPGMFTLLDSSQKQVPMMRQFNEYCCYQGEDFQAVRIPFKDKRLSLDIFSPPSLAQVNSFYESLRSGSGSKWLDQFPPKSITQRLINLTMPSFQLEYETKSALKQALVSLGMKQAFDETANFSQLCKDSAAISQITHKTFFEVNEAGAKAAAVTAIDVERGLPPTLTIDRPFFCAIRDQQTGAILFMGVIVDPA</sequence>
<evidence type="ECO:0000259" key="2">
    <source>
        <dbReference type="SMART" id="SM00093"/>
    </source>
</evidence>
<dbReference type="SMART" id="SM00093">
    <property type="entry name" value="SERPIN"/>
    <property type="match status" value="1"/>
</dbReference>
<dbReference type="InterPro" id="IPR042185">
    <property type="entry name" value="Serpin_sf_2"/>
</dbReference>
<dbReference type="EMBL" id="JAMPKM010000014">
    <property type="protein sequence ID" value="MEP0819357.1"/>
    <property type="molecule type" value="Genomic_DNA"/>
</dbReference>
<dbReference type="PROSITE" id="PS00284">
    <property type="entry name" value="SERPIN"/>
    <property type="match status" value="1"/>
</dbReference>
<dbReference type="CDD" id="cd19588">
    <property type="entry name" value="serpin_miropin-like"/>
    <property type="match status" value="1"/>
</dbReference>
<organism evidence="3 4">
    <name type="scientific">Trichocoleus desertorum GB2-A4</name>
    <dbReference type="NCBI Taxonomy" id="2933944"/>
    <lineage>
        <taxon>Bacteria</taxon>
        <taxon>Bacillati</taxon>
        <taxon>Cyanobacteriota</taxon>
        <taxon>Cyanophyceae</taxon>
        <taxon>Leptolyngbyales</taxon>
        <taxon>Trichocoleusaceae</taxon>
        <taxon>Trichocoleus</taxon>
    </lineage>
</organism>
<dbReference type="InterPro" id="IPR036186">
    <property type="entry name" value="Serpin_sf"/>
</dbReference>
<dbReference type="InterPro" id="IPR023796">
    <property type="entry name" value="Serpin_dom"/>
</dbReference>
<comment type="caution">
    <text evidence="3">The sequence shown here is derived from an EMBL/GenBank/DDBJ whole genome shotgun (WGS) entry which is preliminary data.</text>
</comment>
<dbReference type="PANTHER" id="PTHR11461">
    <property type="entry name" value="SERINE PROTEASE INHIBITOR, SERPIN"/>
    <property type="match status" value="1"/>
</dbReference>
<protein>
    <submittedName>
        <fullName evidence="3">Serpin family protein</fullName>
    </submittedName>
</protein>
<feature type="domain" description="Serpin" evidence="2">
    <location>
        <begin position="17"/>
        <end position="374"/>
    </location>
</feature>
<dbReference type="Pfam" id="PF00079">
    <property type="entry name" value="Serpin"/>
    <property type="match status" value="1"/>
</dbReference>
<dbReference type="RefSeq" id="WP_190439986.1">
    <property type="nucleotide sequence ID" value="NZ_JAMPKM010000014.1"/>
</dbReference>
<evidence type="ECO:0000313" key="4">
    <source>
        <dbReference type="Proteomes" id="UP001464891"/>
    </source>
</evidence>
<dbReference type="InterPro" id="IPR042178">
    <property type="entry name" value="Serpin_sf_1"/>
</dbReference>
<dbReference type="InterPro" id="IPR000215">
    <property type="entry name" value="Serpin_fam"/>
</dbReference>
<dbReference type="Proteomes" id="UP001464891">
    <property type="component" value="Unassembled WGS sequence"/>
</dbReference>
<reference evidence="3 4" key="1">
    <citation type="submission" date="2022-04" db="EMBL/GenBank/DDBJ databases">
        <title>Positive selection, recombination, and allopatry shape intraspecific diversity of widespread and dominant cyanobacteria.</title>
        <authorList>
            <person name="Wei J."/>
            <person name="Shu W."/>
            <person name="Hu C."/>
        </authorList>
    </citation>
    <scope>NUCLEOTIDE SEQUENCE [LARGE SCALE GENOMIC DNA]</scope>
    <source>
        <strain evidence="3 4">GB2-A4</strain>
    </source>
</reference>
<accession>A0ABV0JC41</accession>
<keyword evidence="4" id="KW-1185">Reference proteome</keyword>
<evidence type="ECO:0000256" key="1">
    <source>
        <dbReference type="RuleBase" id="RU000411"/>
    </source>
</evidence>
<gene>
    <name evidence="3" type="ORF">NC998_19845</name>
</gene>
<dbReference type="PANTHER" id="PTHR11461:SF211">
    <property type="entry name" value="GH10112P-RELATED"/>
    <property type="match status" value="1"/>
</dbReference>
<dbReference type="Gene3D" id="2.30.39.10">
    <property type="entry name" value="Alpha-1-antitrypsin, domain 1"/>
    <property type="match status" value="1"/>
</dbReference>